<feature type="transmembrane region" description="Helical" evidence="1">
    <location>
        <begin position="52"/>
        <end position="72"/>
    </location>
</feature>
<evidence type="ECO:0000256" key="1">
    <source>
        <dbReference type="SAM" id="Phobius"/>
    </source>
</evidence>
<gene>
    <name evidence="2" type="ORF">CRD36_00865</name>
</gene>
<feature type="transmembrane region" description="Helical" evidence="1">
    <location>
        <begin position="78"/>
        <end position="96"/>
    </location>
</feature>
<organism evidence="2 3">
    <name type="scientific">Paremcibacter congregatus</name>
    <dbReference type="NCBI Taxonomy" id="2043170"/>
    <lineage>
        <taxon>Bacteria</taxon>
        <taxon>Pseudomonadati</taxon>
        <taxon>Pseudomonadota</taxon>
        <taxon>Alphaproteobacteria</taxon>
        <taxon>Emcibacterales</taxon>
        <taxon>Emcibacteraceae</taxon>
        <taxon>Paremcibacter</taxon>
    </lineage>
</organism>
<reference evidence="2 3" key="1">
    <citation type="submission" date="2017-10" db="EMBL/GenBank/DDBJ databases">
        <title>Frigbacter circumglobatus gen. nov. sp. nov., isolated from sediment cultured in situ.</title>
        <authorList>
            <person name="Zhao Z."/>
        </authorList>
    </citation>
    <scope>NUCLEOTIDE SEQUENCE [LARGE SCALE GENOMIC DNA]</scope>
    <source>
        <strain evidence="2 3">ZYL</strain>
    </source>
</reference>
<evidence type="ECO:0000313" key="3">
    <source>
        <dbReference type="Proteomes" id="UP000229730"/>
    </source>
</evidence>
<dbReference type="EMBL" id="PDEM01000007">
    <property type="protein sequence ID" value="PHZ86471.1"/>
    <property type="molecule type" value="Genomic_DNA"/>
</dbReference>
<evidence type="ECO:0008006" key="4">
    <source>
        <dbReference type="Google" id="ProtNLM"/>
    </source>
</evidence>
<dbReference type="InterPro" id="IPR021484">
    <property type="entry name" value="DUF3137"/>
</dbReference>
<evidence type="ECO:0000313" key="2">
    <source>
        <dbReference type="EMBL" id="PHZ86471.1"/>
    </source>
</evidence>
<dbReference type="InParanoid" id="A0A2G4YVV7"/>
<accession>A0A2G4YVV7</accession>
<dbReference type="Pfam" id="PF11335">
    <property type="entry name" value="DUF3137"/>
    <property type="match status" value="1"/>
</dbReference>
<sequence>MSDYRKRADEISTGSLEGALAGLDGFDRHFETVLKPALEKLEADRPKAVKRFFMVAGVAAVLFILGTGFILATQATEPQMVIFVGIGCIFIGYWGYRPLAALKTRTKMVVMHHLCDYLGMTYRLKPLNVSLTRLRELSLIPSYDESKLEDQITGAVDEVGFDLFEAKLIKISHDSKGRRRKSTVFRGLLAEFDFHKNFAGTTIITRDYSAFGNFFGQWGKQGERVALEDPTFESLFEVYATDQVEARYLLTPTFMERLCRLSGQVGRGNLQLAFHRGHLLLAIKKDKNSFEAGSVFANLADTKHIQQTIQELALIYDIVQKLKLDMDSRV</sequence>
<proteinExistence type="predicted"/>
<protein>
    <recommendedName>
        <fullName evidence="4">Galanin</fullName>
    </recommendedName>
</protein>
<dbReference type="AlphaFoldDB" id="A0A2G4YVV7"/>
<name>A0A2G4YVV7_9PROT</name>
<keyword evidence="1" id="KW-0812">Transmembrane</keyword>
<keyword evidence="3" id="KW-1185">Reference proteome</keyword>
<keyword evidence="1" id="KW-1133">Transmembrane helix</keyword>
<dbReference type="RefSeq" id="WP_099470848.1">
    <property type="nucleotide sequence ID" value="NZ_CP041025.1"/>
</dbReference>
<keyword evidence="1" id="KW-0472">Membrane</keyword>
<dbReference type="OrthoDB" id="4960523at2"/>
<dbReference type="Proteomes" id="UP000229730">
    <property type="component" value="Unassembled WGS sequence"/>
</dbReference>
<comment type="caution">
    <text evidence="2">The sequence shown here is derived from an EMBL/GenBank/DDBJ whole genome shotgun (WGS) entry which is preliminary data.</text>
</comment>